<dbReference type="Pfam" id="PF00126">
    <property type="entry name" value="HTH_1"/>
    <property type="match status" value="1"/>
</dbReference>
<dbReference type="Proteomes" id="UP000247790">
    <property type="component" value="Unassembled WGS sequence"/>
</dbReference>
<dbReference type="InterPro" id="IPR005119">
    <property type="entry name" value="LysR_subst-bd"/>
</dbReference>
<dbReference type="PROSITE" id="PS50931">
    <property type="entry name" value="HTH_LYSR"/>
    <property type="match status" value="1"/>
</dbReference>
<dbReference type="PANTHER" id="PTHR30126:SF39">
    <property type="entry name" value="HTH-TYPE TRANSCRIPTIONAL REGULATOR CYSL"/>
    <property type="match status" value="1"/>
</dbReference>
<dbReference type="EMBL" id="CP054614">
    <property type="protein sequence ID" value="QKS58102.1"/>
    <property type="molecule type" value="Genomic_DNA"/>
</dbReference>
<evidence type="ECO:0000256" key="1">
    <source>
        <dbReference type="ARBA" id="ARBA00009437"/>
    </source>
</evidence>
<dbReference type="InterPro" id="IPR000847">
    <property type="entry name" value="LysR_HTH_N"/>
</dbReference>
<evidence type="ECO:0000256" key="3">
    <source>
        <dbReference type="ARBA" id="ARBA00023125"/>
    </source>
</evidence>
<proteinExistence type="inferred from homology"/>
<evidence type="ECO:0000313" key="8">
    <source>
        <dbReference type="Proteomes" id="UP000247790"/>
    </source>
</evidence>
<evidence type="ECO:0000313" key="6">
    <source>
        <dbReference type="EMBL" id="PYE42337.1"/>
    </source>
</evidence>
<evidence type="ECO:0000313" key="9">
    <source>
        <dbReference type="Proteomes" id="UP000509327"/>
    </source>
</evidence>
<dbReference type="Proteomes" id="UP000509327">
    <property type="component" value="Chromosome"/>
</dbReference>
<dbReference type="RefSeq" id="WP_110899688.1">
    <property type="nucleotide sequence ID" value="NZ_CP054614.1"/>
</dbReference>
<reference evidence="6 8" key="1">
    <citation type="submission" date="2018-06" db="EMBL/GenBank/DDBJ databases">
        <title>Genomic Encyclopedia of Type Strains, Phase III (KMG-III): the genomes of soil and plant-associated and newly described type strains.</title>
        <authorList>
            <person name="Whitman W."/>
        </authorList>
    </citation>
    <scope>NUCLEOTIDE SEQUENCE [LARGE SCALE GENOMIC DNA]</scope>
    <source>
        <strain evidence="6 8">CECT 7022</strain>
    </source>
</reference>
<dbReference type="Gene3D" id="3.40.190.290">
    <property type="match status" value="1"/>
</dbReference>
<protein>
    <submittedName>
        <fullName evidence="6">LysR family transcriptional regulator</fullName>
    </submittedName>
</protein>
<evidence type="ECO:0000256" key="4">
    <source>
        <dbReference type="ARBA" id="ARBA00023163"/>
    </source>
</evidence>
<evidence type="ECO:0000256" key="2">
    <source>
        <dbReference type="ARBA" id="ARBA00023015"/>
    </source>
</evidence>
<gene>
    <name evidence="6" type="ORF">DFQ00_13921</name>
    <name evidence="7" type="ORF">HUB98_18855</name>
</gene>
<dbReference type="AlphaFoldDB" id="A0A2V4UQ28"/>
<dbReference type="Pfam" id="PF03466">
    <property type="entry name" value="LysR_substrate"/>
    <property type="match status" value="1"/>
</dbReference>
<accession>A0A2V4UQ28</accession>
<name>A0A2V4UQ28_PAEBA</name>
<feature type="domain" description="HTH lysR-type" evidence="5">
    <location>
        <begin position="1"/>
        <end position="58"/>
    </location>
</feature>
<reference evidence="7 9" key="2">
    <citation type="submission" date="2020-06" db="EMBL/GenBank/DDBJ databases">
        <title>Complete genome of Paenibacillus barcinonensis KACC11450.</title>
        <authorList>
            <person name="Kim M."/>
            <person name="Park Y.-J."/>
            <person name="Shin J.-H."/>
        </authorList>
    </citation>
    <scope>NUCLEOTIDE SEQUENCE [LARGE SCALE GENOMIC DNA]</scope>
    <source>
        <strain evidence="7 9">KACC11450</strain>
    </source>
</reference>
<dbReference type="OrthoDB" id="9785745at2"/>
<keyword evidence="4" id="KW-0804">Transcription</keyword>
<evidence type="ECO:0000259" key="5">
    <source>
        <dbReference type="PROSITE" id="PS50931"/>
    </source>
</evidence>
<dbReference type="SUPFAM" id="SSF46785">
    <property type="entry name" value="Winged helix' DNA-binding domain"/>
    <property type="match status" value="1"/>
</dbReference>
<dbReference type="InterPro" id="IPR036390">
    <property type="entry name" value="WH_DNA-bd_sf"/>
</dbReference>
<dbReference type="InterPro" id="IPR036388">
    <property type="entry name" value="WH-like_DNA-bd_sf"/>
</dbReference>
<dbReference type="SUPFAM" id="SSF53850">
    <property type="entry name" value="Periplasmic binding protein-like II"/>
    <property type="match status" value="1"/>
</dbReference>
<comment type="similarity">
    <text evidence="1">Belongs to the LysR transcriptional regulatory family.</text>
</comment>
<organism evidence="6 8">
    <name type="scientific">Paenibacillus barcinonensis</name>
    <dbReference type="NCBI Taxonomy" id="198119"/>
    <lineage>
        <taxon>Bacteria</taxon>
        <taxon>Bacillati</taxon>
        <taxon>Bacillota</taxon>
        <taxon>Bacilli</taxon>
        <taxon>Bacillales</taxon>
        <taxon>Paenibacillaceae</taxon>
        <taxon>Paenibacillus</taxon>
    </lineage>
</organism>
<keyword evidence="3" id="KW-0238">DNA-binding</keyword>
<dbReference type="GO" id="GO:0000976">
    <property type="term" value="F:transcription cis-regulatory region binding"/>
    <property type="evidence" value="ECO:0007669"/>
    <property type="project" value="TreeGrafter"/>
</dbReference>
<keyword evidence="2" id="KW-0805">Transcription regulation</keyword>
<evidence type="ECO:0000313" key="7">
    <source>
        <dbReference type="EMBL" id="QKS58102.1"/>
    </source>
</evidence>
<sequence>MNLIKLQIVELIDKHHHMTSVAQILGIKQPTVTFHMKSLEEEMGVRLFESRSGKTFLTEAGQALLHYCIKINALTQEARRVVKEYDSLYRGTLHIGASYVPATYLLPVMLNTFSQEFPGIRMVLSVKPAPVIREMVIRHQLDLGIISSEPFVGPVLHTETLCEDDLVLICSPQHGLAHKQSLQPEHIAQVPFALHGDESSTRRLTNQWLAQHDVRLRSTVEMDSLEAIKQLVLLGGHISFMSRMAVLSEERQGAIQVLPIPGDQAPRHIYIVHNKDRHPSVQVNRFKEVLREVIGIGTAPLPPESIG</sequence>
<dbReference type="Gene3D" id="1.10.10.10">
    <property type="entry name" value="Winged helix-like DNA-binding domain superfamily/Winged helix DNA-binding domain"/>
    <property type="match status" value="1"/>
</dbReference>
<dbReference type="PANTHER" id="PTHR30126">
    <property type="entry name" value="HTH-TYPE TRANSCRIPTIONAL REGULATOR"/>
    <property type="match status" value="1"/>
</dbReference>
<dbReference type="GO" id="GO:0003700">
    <property type="term" value="F:DNA-binding transcription factor activity"/>
    <property type="evidence" value="ECO:0007669"/>
    <property type="project" value="InterPro"/>
</dbReference>
<keyword evidence="9" id="KW-1185">Reference proteome</keyword>
<dbReference type="EMBL" id="QJSW01000039">
    <property type="protein sequence ID" value="PYE42337.1"/>
    <property type="molecule type" value="Genomic_DNA"/>
</dbReference>